<dbReference type="EC" id="3.2.2.27" evidence="7"/>
<keyword evidence="3 7" id="KW-0378">Hydrolase</keyword>
<evidence type="ECO:0000313" key="11">
    <source>
        <dbReference type="EMBL" id="KAK4192607.1"/>
    </source>
</evidence>
<evidence type="ECO:0000256" key="5">
    <source>
        <dbReference type="ARBA" id="ARBA00023204"/>
    </source>
</evidence>
<gene>
    <name evidence="7" type="primary">UNG1</name>
    <name evidence="11" type="ORF">QBC35DRAFT_447448</name>
</gene>
<dbReference type="NCBIfam" id="TIGR00628">
    <property type="entry name" value="ung"/>
    <property type="match status" value="1"/>
</dbReference>
<dbReference type="InterPro" id="IPR005122">
    <property type="entry name" value="Uracil-DNA_glycosylase-like"/>
</dbReference>
<dbReference type="NCBIfam" id="NF003592">
    <property type="entry name" value="PRK05254.1-5"/>
    <property type="match status" value="1"/>
</dbReference>
<dbReference type="PANTHER" id="PTHR11264:SF0">
    <property type="entry name" value="URACIL-DNA GLYCOSYLASE"/>
    <property type="match status" value="1"/>
</dbReference>
<feature type="region of interest" description="Disordered" evidence="9">
    <location>
        <begin position="371"/>
        <end position="418"/>
    </location>
</feature>
<comment type="function">
    <text evidence="7">Excises uracil residues from the DNA which can arise as a result of misincorporation of dUMP residues by DNA polymerase or due to deamination of cytosine.</text>
</comment>
<feature type="compositionally biased region" description="Acidic residues" evidence="9">
    <location>
        <begin position="396"/>
        <end position="410"/>
    </location>
</feature>
<feature type="domain" description="Uracil-DNA glycosylase-like" evidence="10">
    <location>
        <begin position="130"/>
        <end position="294"/>
    </location>
</feature>
<evidence type="ECO:0000259" key="10">
    <source>
        <dbReference type="SMART" id="SM00986"/>
    </source>
</evidence>
<reference evidence="11" key="1">
    <citation type="journal article" date="2023" name="Mol. Phylogenet. Evol.">
        <title>Genome-scale phylogeny and comparative genomics of the fungal order Sordariales.</title>
        <authorList>
            <person name="Hensen N."/>
            <person name="Bonometti L."/>
            <person name="Westerberg I."/>
            <person name="Brannstrom I.O."/>
            <person name="Guillou S."/>
            <person name="Cros-Aarteil S."/>
            <person name="Calhoun S."/>
            <person name="Haridas S."/>
            <person name="Kuo A."/>
            <person name="Mondo S."/>
            <person name="Pangilinan J."/>
            <person name="Riley R."/>
            <person name="LaButti K."/>
            <person name="Andreopoulos B."/>
            <person name="Lipzen A."/>
            <person name="Chen C."/>
            <person name="Yan M."/>
            <person name="Daum C."/>
            <person name="Ng V."/>
            <person name="Clum A."/>
            <person name="Steindorff A."/>
            <person name="Ohm R.A."/>
            <person name="Martin F."/>
            <person name="Silar P."/>
            <person name="Natvig D.O."/>
            <person name="Lalanne C."/>
            <person name="Gautier V."/>
            <person name="Ament-Velasquez S.L."/>
            <person name="Kruys A."/>
            <person name="Hutchinson M.I."/>
            <person name="Powell A.J."/>
            <person name="Barry K."/>
            <person name="Miller A.N."/>
            <person name="Grigoriev I.V."/>
            <person name="Debuchy R."/>
            <person name="Gladieux P."/>
            <person name="Hiltunen Thoren M."/>
            <person name="Johannesson H."/>
        </authorList>
    </citation>
    <scope>NUCLEOTIDE SEQUENCE</scope>
    <source>
        <strain evidence="11">PSN309</strain>
    </source>
</reference>
<keyword evidence="5 7" id="KW-0234">DNA repair</keyword>
<dbReference type="InterPro" id="IPR002043">
    <property type="entry name" value="UDG_fam1"/>
</dbReference>
<keyword evidence="4 7" id="KW-0496">Mitochondrion</keyword>
<keyword evidence="6 7" id="KW-0539">Nucleus</keyword>
<dbReference type="FunFam" id="3.40.470.10:FF:000007">
    <property type="entry name" value="Uracil-DNA glycosylase"/>
    <property type="match status" value="1"/>
</dbReference>
<feature type="region of interest" description="Disordered" evidence="9">
    <location>
        <begin position="1"/>
        <end position="50"/>
    </location>
</feature>
<comment type="catalytic activity">
    <reaction evidence="7">
        <text>Hydrolyzes single-stranded DNA or mismatched double-stranded DNA and polynucleotides, releasing free uracil.</text>
        <dbReference type="EC" id="3.2.2.27"/>
    </reaction>
</comment>
<organism evidence="11 12">
    <name type="scientific">Podospora australis</name>
    <dbReference type="NCBI Taxonomy" id="1536484"/>
    <lineage>
        <taxon>Eukaryota</taxon>
        <taxon>Fungi</taxon>
        <taxon>Dikarya</taxon>
        <taxon>Ascomycota</taxon>
        <taxon>Pezizomycotina</taxon>
        <taxon>Sordariomycetes</taxon>
        <taxon>Sordariomycetidae</taxon>
        <taxon>Sordariales</taxon>
        <taxon>Podosporaceae</taxon>
        <taxon>Podospora</taxon>
    </lineage>
</organism>
<evidence type="ECO:0000313" key="12">
    <source>
        <dbReference type="Proteomes" id="UP001302126"/>
    </source>
</evidence>
<dbReference type="EMBL" id="MU864354">
    <property type="protein sequence ID" value="KAK4192607.1"/>
    <property type="molecule type" value="Genomic_DNA"/>
</dbReference>
<dbReference type="GO" id="GO:0005634">
    <property type="term" value="C:nucleus"/>
    <property type="evidence" value="ECO:0007669"/>
    <property type="project" value="UniProtKB-SubCell"/>
</dbReference>
<dbReference type="SMART" id="SM00987">
    <property type="entry name" value="UreE_C"/>
    <property type="match status" value="1"/>
</dbReference>
<comment type="caution">
    <text evidence="11">The sequence shown here is derived from an EMBL/GenBank/DDBJ whole genome shotgun (WGS) entry which is preliminary data.</text>
</comment>
<comment type="subcellular location">
    <subcellularLocation>
        <location evidence="7">Mitochondrion</location>
    </subcellularLocation>
    <subcellularLocation>
        <location evidence="7">Nucleus</location>
    </subcellularLocation>
</comment>
<dbReference type="NCBIfam" id="NF003589">
    <property type="entry name" value="PRK05254.1-2"/>
    <property type="match status" value="1"/>
</dbReference>
<comment type="similarity">
    <text evidence="1 7">Belongs to the uracil-DNA glycosylase (UDG) superfamily. UNG family.</text>
</comment>
<keyword evidence="2 7" id="KW-0227">DNA damage</keyword>
<dbReference type="CDD" id="cd10027">
    <property type="entry name" value="UDG-F1-like"/>
    <property type="match status" value="1"/>
</dbReference>
<evidence type="ECO:0000256" key="1">
    <source>
        <dbReference type="ARBA" id="ARBA00008184"/>
    </source>
</evidence>
<dbReference type="HAMAP" id="MF_00148">
    <property type="entry name" value="UDG"/>
    <property type="match status" value="1"/>
</dbReference>
<dbReference type="AlphaFoldDB" id="A0AAN7ANH3"/>
<dbReference type="PROSITE" id="PS00130">
    <property type="entry name" value="U_DNA_GLYCOSYLASE"/>
    <property type="match status" value="1"/>
</dbReference>
<reference evidence="11" key="2">
    <citation type="submission" date="2023-05" db="EMBL/GenBank/DDBJ databases">
        <authorList>
            <consortium name="Lawrence Berkeley National Laboratory"/>
            <person name="Steindorff A."/>
            <person name="Hensen N."/>
            <person name="Bonometti L."/>
            <person name="Westerberg I."/>
            <person name="Brannstrom I.O."/>
            <person name="Guillou S."/>
            <person name="Cros-Aarteil S."/>
            <person name="Calhoun S."/>
            <person name="Haridas S."/>
            <person name="Kuo A."/>
            <person name="Mondo S."/>
            <person name="Pangilinan J."/>
            <person name="Riley R."/>
            <person name="Labutti K."/>
            <person name="Andreopoulos B."/>
            <person name="Lipzen A."/>
            <person name="Chen C."/>
            <person name="Yanf M."/>
            <person name="Daum C."/>
            <person name="Ng V."/>
            <person name="Clum A."/>
            <person name="Ohm R."/>
            <person name="Martin F."/>
            <person name="Silar P."/>
            <person name="Natvig D."/>
            <person name="Lalanne C."/>
            <person name="Gautier V."/>
            <person name="Ament-Velasquez S.L."/>
            <person name="Kruys A."/>
            <person name="Hutchinson M.I."/>
            <person name="Powell A.J."/>
            <person name="Barry K."/>
            <person name="Miller A.N."/>
            <person name="Grigoriev I.V."/>
            <person name="Debuchy R."/>
            <person name="Gladieux P."/>
            <person name="Thoren M.H."/>
            <person name="Johannesson H."/>
        </authorList>
    </citation>
    <scope>NUCLEOTIDE SEQUENCE</scope>
    <source>
        <strain evidence="11">PSN309</strain>
    </source>
</reference>
<dbReference type="Pfam" id="PF03167">
    <property type="entry name" value="UDG"/>
    <property type="match status" value="1"/>
</dbReference>
<dbReference type="GO" id="GO:0005739">
    <property type="term" value="C:mitochondrion"/>
    <property type="evidence" value="ECO:0007669"/>
    <property type="project" value="UniProtKB-SubCell"/>
</dbReference>
<dbReference type="PANTHER" id="PTHR11264">
    <property type="entry name" value="URACIL-DNA GLYCOSYLASE"/>
    <property type="match status" value="1"/>
</dbReference>
<dbReference type="GO" id="GO:0097510">
    <property type="term" value="P:base-excision repair, AP site formation via deaminated base removal"/>
    <property type="evidence" value="ECO:0007669"/>
    <property type="project" value="TreeGrafter"/>
</dbReference>
<dbReference type="GO" id="GO:0004844">
    <property type="term" value="F:uracil DNA N-glycosylase activity"/>
    <property type="evidence" value="ECO:0007669"/>
    <property type="project" value="UniProtKB-UniRule"/>
</dbReference>
<evidence type="ECO:0000256" key="7">
    <source>
        <dbReference type="HAMAP-Rule" id="MF_03166"/>
    </source>
</evidence>
<proteinExistence type="inferred from homology"/>
<evidence type="ECO:0000256" key="2">
    <source>
        <dbReference type="ARBA" id="ARBA00022763"/>
    </source>
</evidence>
<evidence type="ECO:0000256" key="6">
    <source>
        <dbReference type="ARBA" id="ARBA00023242"/>
    </source>
</evidence>
<evidence type="ECO:0000256" key="8">
    <source>
        <dbReference type="PROSITE-ProRule" id="PRU10072"/>
    </source>
</evidence>
<protein>
    <recommendedName>
        <fullName evidence="7">Uracil-DNA glycosylase</fullName>
        <shortName evidence="7">UDG</shortName>
        <ecNumber evidence="7">3.2.2.27</ecNumber>
    </recommendedName>
</protein>
<evidence type="ECO:0000256" key="9">
    <source>
        <dbReference type="SAM" id="MobiDB-lite"/>
    </source>
</evidence>
<name>A0AAN7ANH3_9PEZI</name>
<keyword evidence="12" id="KW-1185">Reference proteome</keyword>
<feature type="region of interest" description="Disordered" evidence="9">
    <location>
        <begin position="315"/>
        <end position="341"/>
    </location>
</feature>
<feature type="active site" description="Proton acceptor" evidence="7 8">
    <location>
        <position position="145"/>
    </location>
</feature>
<dbReference type="InterPro" id="IPR036895">
    <property type="entry name" value="Uracil-DNA_glycosylase-like_sf"/>
</dbReference>
<dbReference type="Proteomes" id="UP001302126">
    <property type="component" value="Unassembled WGS sequence"/>
</dbReference>
<accession>A0AAN7ANH3</accession>
<dbReference type="Gene3D" id="3.40.470.10">
    <property type="entry name" value="Uracil-DNA glycosylase-like domain"/>
    <property type="match status" value="1"/>
</dbReference>
<feature type="compositionally biased region" description="Basic and acidic residues" evidence="9">
    <location>
        <begin position="327"/>
        <end position="338"/>
    </location>
</feature>
<evidence type="ECO:0000256" key="3">
    <source>
        <dbReference type="ARBA" id="ARBA00022801"/>
    </source>
</evidence>
<evidence type="ECO:0000256" key="4">
    <source>
        <dbReference type="ARBA" id="ARBA00023128"/>
    </source>
</evidence>
<dbReference type="SUPFAM" id="SSF52141">
    <property type="entry name" value="Uracil-DNA glycosylase-like"/>
    <property type="match status" value="1"/>
</dbReference>
<sequence length="418" mass="46419">MSTLKRKAMAQAGDGNKKTKQDGNIMSFFGGASNSSAKEPPTTPERKTAAAPLEAAGPKFDKEKWVATLTDEQKKLLQLEIDTLHESWLVHLKDEIVSKEFLDLKRFLEREYAAKKQIFPPKEDIYSWSRHTPFNAVRVVILGQDPYHNVNQAHGLAFSVRPPTPAPPSLRNMYICLAKDYPSFTPPPNKGGLLTPWAERGVLMLNACLTVRAHDANSHSNHGWERFTQKVIDLVATKRTRGVVFMAWGTPAGKRVVKVDGKKHLVLKSVHPSPLSASRGFFTCGHFRLANEWLEGRYGAQGRVDWALIEGTSVFAEDGTPKQKTPKGKEEEEEERRQIMNSPVKKAVEAVVKATVVGVNLNAVNPAAAAGTDVVTTAKRRSTRNQAAKEGNGENVEPEDLDDLDDEEWDNLLRERGL</sequence>
<dbReference type="NCBIfam" id="NF003588">
    <property type="entry name" value="PRK05254.1-1"/>
    <property type="match status" value="1"/>
</dbReference>
<dbReference type="InterPro" id="IPR018085">
    <property type="entry name" value="Ura-DNA_Glyclase_AS"/>
</dbReference>
<dbReference type="SMART" id="SM00986">
    <property type="entry name" value="UDG"/>
    <property type="match status" value="1"/>
</dbReference>